<evidence type="ECO:0008006" key="2">
    <source>
        <dbReference type="Google" id="ProtNLM"/>
    </source>
</evidence>
<name>A0AAW2LMJ7_SESRA</name>
<gene>
    <name evidence="1" type="ORF">Sradi_5300400</name>
</gene>
<comment type="caution">
    <text evidence="1">The sequence shown here is derived from an EMBL/GenBank/DDBJ whole genome shotgun (WGS) entry which is preliminary data.</text>
</comment>
<protein>
    <recommendedName>
        <fullName evidence="2">Copia protein</fullName>
    </recommendedName>
</protein>
<sequence>MASTVCELLWISYLLRDFHILVEQLVPFWCDNKTSIRITLTPVFYERTKHLDIDYHLMRDHFKSGFIAPSHICGLDQPTDLFTKALFVPRLYSFIVQAGLRFPSSILRRG</sequence>
<dbReference type="AlphaFoldDB" id="A0AAW2LMJ7"/>
<organism evidence="1">
    <name type="scientific">Sesamum radiatum</name>
    <name type="common">Black benniseed</name>
    <dbReference type="NCBI Taxonomy" id="300843"/>
    <lineage>
        <taxon>Eukaryota</taxon>
        <taxon>Viridiplantae</taxon>
        <taxon>Streptophyta</taxon>
        <taxon>Embryophyta</taxon>
        <taxon>Tracheophyta</taxon>
        <taxon>Spermatophyta</taxon>
        <taxon>Magnoliopsida</taxon>
        <taxon>eudicotyledons</taxon>
        <taxon>Gunneridae</taxon>
        <taxon>Pentapetalae</taxon>
        <taxon>asterids</taxon>
        <taxon>lamiids</taxon>
        <taxon>Lamiales</taxon>
        <taxon>Pedaliaceae</taxon>
        <taxon>Sesamum</taxon>
    </lineage>
</organism>
<dbReference type="CDD" id="cd09272">
    <property type="entry name" value="RNase_HI_RT_Ty1"/>
    <property type="match status" value="1"/>
</dbReference>
<reference evidence="1" key="2">
    <citation type="journal article" date="2024" name="Plant">
        <title>Genomic evolution and insights into agronomic trait innovations of Sesamum species.</title>
        <authorList>
            <person name="Miao H."/>
            <person name="Wang L."/>
            <person name="Qu L."/>
            <person name="Liu H."/>
            <person name="Sun Y."/>
            <person name="Le M."/>
            <person name="Wang Q."/>
            <person name="Wei S."/>
            <person name="Zheng Y."/>
            <person name="Lin W."/>
            <person name="Duan Y."/>
            <person name="Cao H."/>
            <person name="Xiong S."/>
            <person name="Wang X."/>
            <person name="Wei L."/>
            <person name="Li C."/>
            <person name="Ma Q."/>
            <person name="Ju M."/>
            <person name="Zhao R."/>
            <person name="Li G."/>
            <person name="Mu C."/>
            <person name="Tian Q."/>
            <person name="Mei H."/>
            <person name="Zhang T."/>
            <person name="Gao T."/>
            <person name="Zhang H."/>
        </authorList>
    </citation>
    <scope>NUCLEOTIDE SEQUENCE</scope>
    <source>
        <strain evidence="1">G02</strain>
    </source>
</reference>
<proteinExistence type="predicted"/>
<dbReference type="PANTHER" id="PTHR11439">
    <property type="entry name" value="GAG-POL-RELATED RETROTRANSPOSON"/>
    <property type="match status" value="1"/>
</dbReference>
<evidence type="ECO:0000313" key="1">
    <source>
        <dbReference type="EMBL" id="KAL0320389.1"/>
    </source>
</evidence>
<dbReference type="PANTHER" id="PTHR11439:SF465">
    <property type="entry name" value="REVERSE TRANSCRIPTASE TY1_COPIA-TYPE DOMAIN-CONTAINING PROTEIN"/>
    <property type="match status" value="1"/>
</dbReference>
<dbReference type="EMBL" id="JACGWJ010000024">
    <property type="protein sequence ID" value="KAL0320389.1"/>
    <property type="molecule type" value="Genomic_DNA"/>
</dbReference>
<reference evidence="1" key="1">
    <citation type="submission" date="2020-06" db="EMBL/GenBank/DDBJ databases">
        <authorList>
            <person name="Li T."/>
            <person name="Hu X."/>
            <person name="Zhang T."/>
            <person name="Song X."/>
            <person name="Zhang H."/>
            <person name="Dai N."/>
            <person name="Sheng W."/>
            <person name="Hou X."/>
            <person name="Wei L."/>
        </authorList>
    </citation>
    <scope>NUCLEOTIDE SEQUENCE</scope>
    <source>
        <strain evidence="1">G02</strain>
        <tissue evidence="1">Leaf</tissue>
    </source>
</reference>
<accession>A0AAW2LMJ7</accession>